<evidence type="ECO:0000313" key="1">
    <source>
        <dbReference type="EMBL" id="GLC30806.1"/>
    </source>
</evidence>
<proteinExistence type="predicted"/>
<dbReference type="Pfam" id="PF11148">
    <property type="entry name" value="DUF2922"/>
    <property type="match status" value="1"/>
</dbReference>
<sequence>MADKSLMMSFMNEQGKKVSIRVDGVKDGVTQAEISAAMDAIIAKNIFETAGGDLKIKDSAQIVEKTVEKIAVK</sequence>
<protein>
    <recommendedName>
        <fullName evidence="3">DUF2922 domain-containing protein</fullName>
    </recommendedName>
</protein>
<dbReference type="InterPro" id="IPR021321">
    <property type="entry name" value="DUF2922"/>
</dbReference>
<keyword evidence="2" id="KW-1185">Reference proteome</keyword>
<reference evidence="1 2" key="1">
    <citation type="journal article" date="2024" name="Int. J. Syst. Evol. Microbiol.">
        <title>Clostridium omnivorum sp. nov., isolated from anoxic soil under the treatment of reductive soil disinfestation.</title>
        <authorList>
            <person name="Ueki A."/>
            <person name="Tonouchi A."/>
            <person name="Kaku N."/>
            <person name="Honma S."/>
            <person name="Ueki K."/>
        </authorList>
    </citation>
    <scope>NUCLEOTIDE SEQUENCE [LARGE SCALE GENOMIC DNA]</scope>
    <source>
        <strain evidence="1 2">E14</strain>
    </source>
</reference>
<evidence type="ECO:0008006" key="3">
    <source>
        <dbReference type="Google" id="ProtNLM"/>
    </source>
</evidence>
<dbReference type="RefSeq" id="WP_264850086.1">
    <property type="nucleotide sequence ID" value="NZ_BRXR01000001.1"/>
</dbReference>
<evidence type="ECO:0000313" key="2">
    <source>
        <dbReference type="Proteomes" id="UP001208567"/>
    </source>
</evidence>
<dbReference type="Proteomes" id="UP001208567">
    <property type="component" value="Unassembled WGS sequence"/>
</dbReference>
<name>A0ABQ5N6G7_9CLOT</name>
<organism evidence="1 2">
    <name type="scientific">Clostridium omnivorum</name>
    <dbReference type="NCBI Taxonomy" id="1604902"/>
    <lineage>
        <taxon>Bacteria</taxon>
        <taxon>Bacillati</taxon>
        <taxon>Bacillota</taxon>
        <taxon>Clostridia</taxon>
        <taxon>Eubacteriales</taxon>
        <taxon>Clostridiaceae</taxon>
        <taxon>Clostridium</taxon>
    </lineage>
</organism>
<dbReference type="EMBL" id="BRXR01000001">
    <property type="protein sequence ID" value="GLC30806.1"/>
    <property type="molecule type" value="Genomic_DNA"/>
</dbReference>
<comment type="caution">
    <text evidence="1">The sequence shown here is derived from an EMBL/GenBank/DDBJ whole genome shotgun (WGS) entry which is preliminary data.</text>
</comment>
<accession>A0ABQ5N6G7</accession>
<gene>
    <name evidence="1" type="ORF">bsdE14_22160</name>
</gene>